<proteinExistence type="predicted"/>
<feature type="compositionally biased region" description="Low complexity" evidence="1">
    <location>
        <begin position="1"/>
        <end position="17"/>
    </location>
</feature>
<organism evidence="2 3">
    <name type="scientific">Iris pallida</name>
    <name type="common">Sweet iris</name>
    <dbReference type="NCBI Taxonomy" id="29817"/>
    <lineage>
        <taxon>Eukaryota</taxon>
        <taxon>Viridiplantae</taxon>
        <taxon>Streptophyta</taxon>
        <taxon>Embryophyta</taxon>
        <taxon>Tracheophyta</taxon>
        <taxon>Spermatophyta</taxon>
        <taxon>Magnoliopsida</taxon>
        <taxon>Liliopsida</taxon>
        <taxon>Asparagales</taxon>
        <taxon>Iridaceae</taxon>
        <taxon>Iridoideae</taxon>
        <taxon>Irideae</taxon>
        <taxon>Iris</taxon>
    </lineage>
</organism>
<dbReference type="Proteomes" id="UP001140949">
    <property type="component" value="Unassembled WGS sequence"/>
</dbReference>
<feature type="compositionally biased region" description="Polar residues" evidence="1">
    <location>
        <begin position="110"/>
        <end position="141"/>
    </location>
</feature>
<feature type="region of interest" description="Disordered" evidence="1">
    <location>
        <begin position="1"/>
        <end position="149"/>
    </location>
</feature>
<gene>
    <name evidence="2" type="ORF">M6B38_331590</name>
</gene>
<reference evidence="2" key="1">
    <citation type="journal article" date="2023" name="GigaByte">
        <title>Genome assembly of the bearded iris, Iris pallida Lam.</title>
        <authorList>
            <person name="Bruccoleri R.E."/>
            <person name="Oakeley E.J."/>
            <person name="Faust A.M.E."/>
            <person name="Altorfer M."/>
            <person name="Dessus-Babus S."/>
            <person name="Burckhardt D."/>
            <person name="Oertli M."/>
            <person name="Naumann U."/>
            <person name="Petersen F."/>
            <person name="Wong J."/>
        </authorList>
    </citation>
    <scope>NUCLEOTIDE SEQUENCE</scope>
    <source>
        <strain evidence="2">GSM-AAB239-AS_SAM_17_03QT</strain>
    </source>
</reference>
<accession>A0AAX6H3N7</accession>
<reference evidence="2" key="2">
    <citation type="submission" date="2023-04" db="EMBL/GenBank/DDBJ databases">
        <authorList>
            <person name="Bruccoleri R.E."/>
            <person name="Oakeley E.J."/>
            <person name="Faust A.-M."/>
            <person name="Dessus-Babus S."/>
            <person name="Altorfer M."/>
            <person name="Burckhardt D."/>
            <person name="Oertli M."/>
            <person name="Naumann U."/>
            <person name="Petersen F."/>
            <person name="Wong J."/>
        </authorList>
    </citation>
    <scope>NUCLEOTIDE SEQUENCE</scope>
    <source>
        <strain evidence="2">GSM-AAB239-AS_SAM_17_03QT</strain>
        <tissue evidence="2">Leaf</tissue>
    </source>
</reference>
<dbReference type="EMBL" id="JANAVB010013279">
    <property type="protein sequence ID" value="KAJ6835639.1"/>
    <property type="molecule type" value="Genomic_DNA"/>
</dbReference>
<feature type="region of interest" description="Disordered" evidence="1">
    <location>
        <begin position="176"/>
        <end position="214"/>
    </location>
</feature>
<evidence type="ECO:0000256" key="1">
    <source>
        <dbReference type="SAM" id="MobiDB-lite"/>
    </source>
</evidence>
<feature type="compositionally biased region" description="Basic and acidic residues" evidence="1">
    <location>
        <begin position="38"/>
        <end position="54"/>
    </location>
</feature>
<feature type="compositionally biased region" description="Basic residues" evidence="1">
    <location>
        <begin position="200"/>
        <end position="214"/>
    </location>
</feature>
<dbReference type="AlphaFoldDB" id="A0AAX6H3N7"/>
<protein>
    <submittedName>
        <fullName evidence="2">QWRF motif-containing protein 2-like</fullName>
    </submittedName>
</protein>
<evidence type="ECO:0000313" key="2">
    <source>
        <dbReference type="EMBL" id="KAJ6835639.1"/>
    </source>
</evidence>
<sequence>MVAAVPSPAATSTSTPAYRSPKNYTHPLRLPLIPSAKDNAKEISSRRPRPKEISSRYLSSPSPSSSPSSTSASTSNSRRFPSPMLTPRPSTPSALPKQRSHSVDRPRPSTPQQASSNAAKALTTTTRSLSVSFQGSPSSTKPARPRRPLLRTVTLIPAADQRRRGGGVRYCRLHQLRATGPRTRSRSSGGPPHAQSRGSARTRCRGASTRRIRS</sequence>
<name>A0AAX6H3N7_IRIPA</name>
<comment type="caution">
    <text evidence="2">The sequence shown here is derived from an EMBL/GenBank/DDBJ whole genome shotgun (WGS) entry which is preliminary data.</text>
</comment>
<feature type="compositionally biased region" description="Low complexity" evidence="1">
    <location>
        <begin position="55"/>
        <end position="79"/>
    </location>
</feature>
<evidence type="ECO:0000313" key="3">
    <source>
        <dbReference type="Proteomes" id="UP001140949"/>
    </source>
</evidence>
<keyword evidence="3" id="KW-1185">Reference proteome</keyword>